<accession>A0A3N0CGL1</accession>
<sequence length="324" mass="33856">MGVALVTGVAGFVGSAVARAYLDAGLDVLGVDAMRATYSPDLKRDNLRSLLRDPRFTFHERDLVRDSVADLVAGVDAVSHQAGRAGLRDSWRGDFGSYLDDNVAATKNLLDAVAGEPRIRRVVVASSSSVYGDAASYPTREDALPTPLSPYGVSKLAAERLAVAYASAHGVPVVCLRYFTVFGPGQRPDMAFHRMIAAATGGPAFPLLGTGEQVRDFTYVGDVAEANLAALAADPEPGTVLNIAGGVQASVLEALDVVAELAGSPVRLKRRPAATGEARRTSGATDAARALLGWEPRTSLRAGLEAQYAAHVDQVARLGGSVES</sequence>
<proteinExistence type="inferred from homology"/>
<gene>
    <name evidence="3" type="ORF">EFK50_12485</name>
</gene>
<evidence type="ECO:0000313" key="4">
    <source>
        <dbReference type="Proteomes" id="UP000267128"/>
    </source>
</evidence>
<dbReference type="PRINTS" id="PR01713">
    <property type="entry name" value="NUCEPIMERASE"/>
</dbReference>
<evidence type="ECO:0000259" key="2">
    <source>
        <dbReference type="Pfam" id="PF01370"/>
    </source>
</evidence>
<organism evidence="3 4">
    <name type="scientific">Nocardioides marmoriginsengisoli</name>
    <dbReference type="NCBI Taxonomy" id="661483"/>
    <lineage>
        <taxon>Bacteria</taxon>
        <taxon>Bacillati</taxon>
        <taxon>Actinomycetota</taxon>
        <taxon>Actinomycetes</taxon>
        <taxon>Propionibacteriales</taxon>
        <taxon>Nocardioidaceae</taxon>
        <taxon>Nocardioides</taxon>
    </lineage>
</organism>
<dbReference type="PANTHER" id="PTHR43000">
    <property type="entry name" value="DTDP-D-GLUCOSE 4,6-DEHYDRATASE-RELATED"/>
    <property type="match status" value="1"/>
</dbReference>
<dbReference type="RefSeq" id="WP_123227873.1">
    <property type="nucleotide sequence ID" value="NZ_RJSE01000007.1"/>
</dbReference>
<dbReference type="EMBL" id="RJSE01000007">
    <property type="protein sequence ID" value="RNL62577.1"/>
    <property type="molecule type" value="Genomic_DNA"/>
</dbReference>
<dbReference type="InterPro" id="IPR036291">
    <property type="entry name" value="NAD(P)-bd_dom_sf"/>
</dbReference>
<reference evidence="3 4" key="1">
    <citation type="submission" date="2018-11" db="EMBL/GenBank/DDBJ databases">
        <authorList>
            <person name="Li F."/>
        </authorList>
    </citation>
    <scope>NUCLEOTIDE SEQUENCE [LARGE SCALE GENOMIC DNA]</scope>
    <source>
        <strain evidence="3 4">Gsoil 097</strain>
    </source>
</reference>
<protein>
    <submittedName>
        <fullName evidence="3">NAD-dependent epimerase/dehydratase family protein</fullName>
    </submittedName>
</protein>
<name>A0A3N0CGL1_9ACTN</name>
<comment type="caution">
    <text evidence="3">The sequence shown here is derived from an EMBL/GenBank/DDBJ whole genome shotgun (WGS) entry which is preliminary data.</text>
</comment>
<dbReference type="AlphaFoldDB" id="A0A3N0CGL1"/>
<evidence type="ECO:0000313" key="3">
    <source>
        <dbReference type="EMBL" id="RNL62577.1"/>
    </source>
</evidence>
<dbReference type="Gene3D" id="3.40.50.720">
    <property type="entry name" value="NAD(P)-binding Rossmann-like Domain"/>
    <property type="match status" value="1"/>
</dbReference>
<evidence type="ECO:0000256" key="1">
    <source>
        <dbReference type="ARBA" id="ARBA00007637"/>
    </source>
</evidence>
<dbReference type="InterPro" id="IPR001509">
    <property type="entry name" value="Epimerase_deHydtase"/>
</dbReference>
<keyword evidence="4" id="KW-1185">Reference proteome</keyword>
<dbReference type="Proteomes" id="UP000267128">
    <property type="component" value="Unassembled WGS sequence"/>
</dbReference>
<dbReference type="Pfam" id="PF01370">
    <property type="entry name" value="Epimerase"/>
    <property type="match status" value="1"/>
</dbReference>
<feature type="domain" description="NAD-dependent epimerase/dehydratase" evidence="2">
    <location>
        <begin position="4"/>
        <end position="244"/>
    </location>
</feature>
<dbReference type="SUPFAM" id="SSF51735">
    <property type="entry name" value="NAD(P)-binding Rossmann-fold domains"/>
    <property type="match status" value="1"/>
</dbReference>
<dbReference type="OrthoDB" id="9801785at2"/>
<comment type="similarity">
    <text evidence="1">Belongs to the NAD(P)-dependent epimerase/dehydratase family.</text>
</comment>